<evidence type="ECO:0000313" key="2">
    <source>
        <dbReference type="Proteomes" id="UP001165381"/>
    </source>
</evidence>
<dbReference type="EMBL" id="JAMFLZ010000005">
    <property type="protein sequence ID" value="MCL6295845.1"/>
    <property type="molecule type" value="Genomic_DNA"/>
</dbReference>
<organism evidence="1 2">
    <name type="scientific">Jejuia spongiicola</name>
    <dbReference type="NCBI Taxonomy" id="2942207"/>
    <lineage>
        <taxon>Bacteria</taxon>
        <taxon>Pseudomonadati</taxon>
        <taxon>Bacteroidota</taxon>
        <taxon>Flavobacteriia</taxon>
        <taxon>Flavobacteriales</taxon>
        <taxon>Flavobacteriaceae</taxon>
        <taxon>Jejuia</taxon>
    </lineage>
</organism>
<sequence length="141" mass="16334">MKQSILIILLFSFFSFNSCENVVDCIINVRPVISDKKLAIGGVNQYYSEIISAQIKNEPQDNAYDYYFDVRGEIPDGLEVIIDYRDVFIEGMPTKAGRYTFTVYLDVDPLNEYYYDEYGNQRYDDSLCTDSTSRTYTIAIK</sequence>
<comment type="caution">
    <text evidence="1">The sequence shown here is derived from an EMBL/GenBank/DDBJ whole genome shotgun (WGS) entry which is preliminary data.</text>
</comment>
<accession>A0ABT0QFR4</accession>
<protein>
    <recommendedName>
        <fullName evidence="3">DUF4377 domain-containing protein</fullName>
    </recommendedName>
</protein>
<gene>
    <name evidence="1" type="ORF">M3P09_12615</name>
</gene>
<name>A0ABT0QFR4_9FLAO</name>
<dbReference type="InterPro" id="IPR013783">
    <property type="entry name" value="Ig-like_fold"/>
</dbReference>
<proteinExistence type="predicted"/>
<dbReference type="Gene3D" id="2.60.40.10">
    <property type="entry name" value="Immunoglobulins"/>
    <property type="match status" value="1"/>
</dbReference>
<reference evidence="1" key="1">
    <citation type="submission" date="2022-05" db="EMBL/GenBank/DDBJ databases">
        <authorList>
            <person name="Park J.-S."/>
        </authorList>
    </citation>
    <scope>NUCLEOTIDE SEQUENCE</scope>
    <source>
        <strain evidence="1">2012CJ34-3</strain>
    </source>
</reference>
<dbReference type="RefSeq" id="WP_099563100.1">
    <property type="nucleotide sequence ID" value="NZ_JAMFLZ010000005.1"/>
</dbReference>
<evidence type="ECO:0000313" key="1">
    <source>
        <dbReference type="EMBL" id="MCL6295845.1"/>
    </source>
</evidence>
<keyword evidence="2" id="KW-1185">Reference proteome</keyword>
<evidence type="ECO:0008006" key="3">
    <source>
        <dbReference type="Google" id="ProtNLM"/>
    </source>
</evidence>
<dbReference type="Proteomes" id="UP001165381">
    <property type="component" value="Unassembled WGS sequence"/>
</dbReference>